<reference evidence="4" key="1">
    <citation type="submission" date="2017-02" db="UniProtKB">
        <authorList>
            <consortium name="WormBaseParasite"/>
        </authorList>
    </citation>
    <scope>IDENTIFICATION</scope>
</reference>
<evidence type="ECO:0000313" key="4">
    <source>
        <dbReference type="WBParaSite" id="TASK_0000262601-mRNA-1"/>
    </source>
</evidence>
<evidence type="ECO:0000313" key="3">
    <source>
        <dbReference type="Proteomes" id="UP000282613"/>
    </source>
</evidence>
<keyword evidence="3" id="KW-1185">Reference proteome</keyword>
<dbReference type="InterPro" id="IPR011249">
    <property type="entry name" value="Metalloenz_LuxS/M16"/>
</dbReference>
<dbReference type="GO" id="GO:0046872">
    <property type="term" value="F:metal ion binding"/>
    <property type="evidence" value="ECO:0007669"/>
    <property type="project" value="InterPro"/>
</dbReference>
<organism evidence="4">
    <name type="scientific">Taenia asiatica</name>
    <name type="common">Asian tapeworm</name>
    <dbReference type="NCBI Taxonomy" id="60517"/>
    <lineage>
        <taxon>Eukaryota</taxon>
        <taxon>Metazoa</taxon>
        <taxon>Spiralia</taxon>
        <taxon>Lophotrochozoa</taxon>
        <taxon>Platyhelminthes</taxon>
        <taxon>Cestoda</taxon>
        <taxon>Eucestoda</taxon>
        <taxon>Cyclophyllidea</taxon>
        <taxon>Taeniidae</taxon>
        <taxon>Taenia</taxon>
    </lineage>
</organism>
<protein>
    <submittedName>
        <fullName evidence="4">Peptidase_M16_M domain-containing protein</fullName>
    </submittedName>
</protein>
<dbReference type="OrthoDB" id="4953at2759"/>
<dbReference type="Pfam" id="PF16187">
    <property type="entry name" value="Peptidase_M16_M"/>
    <property type="match status" value="1"/>
</dbReference>
<dbReference type="InterPro" id="IPR032632">
    <property type="entry name" value="Peptidase_M16_M"/>
</dbReference>
<dbReference type="EMBL" id="UYRS01002259">
    <property type="protein sequence ID" value="VDK25684.1"/>
    <property type="molecule type" value="Genomic_DNA"/>
</dbReference>
<dbReference type="WBParaSite" id="TASK_0000262601-mRNA-1">
    <property type="protein sequence ID" value="TASK_0000262601-mRNA-1"/>
    <property type="gene ID" value="TASK_0000262601"/>
</dbReference>
<dbReference type="STRING" id="60517.A0A0R3VYY2"/>
<proteinExistence type="predicted"/>
<sequence>MGRSPGEVLDLSPVALVGHEIRRWERIWGLENNPAGRSSIRPAHSSSCRGQFRPVQFGFSFITSYGTAAILRLWSCALNQRLQTLLYCATEAGLSYSVAALDRGLEIAVAGFNEKLLLLYQEIIDVLVQPLSGNNEECLLNGDNFAVYKDRLRQKTCNRVLSARKLNT</sequence>
<feature type="domain" description="Peptidase M16 middle/third" evidence="1">
    <location>
        <begin position="64"/>
        <end position="158"/>
    </location>
</feature>
<name>A0A0R3VYY2_TAEAS</name>
<dbReference type="Proteomes" id="UP000282613">
    <property type="component" value="Unassembled WGS sequence"/>
</dbReference>
<dbReference type="SUPFAM" id="SSF63411">
    <property type="entry name" value="LuxS/MPP-like metallohydrolase"/>
    <property type="match status" value="1"/>
</dbReference>
<evidence type="ECO:0000259" key="1">
    <source>
        <dbReference type="Pfam" id="PF16187"/>
    </source>
</evidence>
<dbReference type="Gene3D" id="3.30.830.10">
    <property type="entry name" value="Metalloenzyme, LuxS/M16 peptidase-like"/>
    <property type="match status" value="1"/>
</dbReference>
<reference evidence="2 3" key="2">
    <citation type="submission" date="2018-11" db="EMBL/GenBank/DDBJ databases">
        <authorList>
            <consortium name="Pathogen Informatics"/>
        </authorList>
    </citation>
    <scope>NUCLEOTIDE SEQUENCE [LARGE SCALE GENOMIC DNA]</scope>
</reference>
<accession>A0A0R3VYY2</accession>
<gene>
    <name evidence="2" type="ORF">TASK_LOCUS2627</name>
</gene>
<dbReference type="AlphaFoldDB" id="A0A0R3VYY2"/>
<evidence type="ECO:0000313" key="2">
    <source>
        <dbReference type="EMBL" id="VDK25684.1"/>
    </source>
</evidence>